<dbReference type="AlphaFoldDB" id="A0A6G1JF35"/>
<dbReference type="GO" id="GO:0017057">
    <property type="term" value="F:6-phosphogluconolactonase activity"/>
    <property type="evidence" value="ECO:0007669"/>
    <property type="project" value="TreeGrafter"/>
</dbReference>
<dbReference type="OrthoDB" id="9972196at2759"/>
<dbReference type="InterPro" id="IPR019405">
    <property type="entry name" value="Lactonase_7-beta_prop"/>
</dbReference>
<reference evidence="3" key="1">
    <citation type="journal article" date="2020" name="Stud. Mycol.">
        <title>101 Dothideomycetes genomes: a test case for predicting lifestyles and emergence of pathogens.</title>
        <authorList>
            <person name="Haridas S."/>
            <person name="Albert R."/>
            <person name="Binder M."/>
            <person name="Bloem J."/>
            <person name="Labutti K."/>
            <person name="Salamov A."/>
            <person name="Andreopoulos B."/>
            <person name="Baker S."/>
            <person name="Barry K."/>
            <person name="Bills G."/>
            <person name="Bluhm B."/>
            <person name="Cannon C."/>
            <person name="Castanera R."/>
            <person name="Culley D."/>
            <person name="Daum C."/>
            <person name="Ezra D."/>
            <person name="Gonzalez J."/>
            <person name="Henrissat B."/>
            <person name="Kuo A."/>
            <person name="Liang C."/>
            <person name="Lipzen A."/>
            <person name="Lutzoni F."/>
            <person name="Magnuson J."/>
            <person name="Mondo S."/>
            <person name="Nolan M."/>
            <person name="Ohm R."/>
            <person name="Pangilinan J."/>
            <person name="Park H.-J."/>
            <person name="Ramirez L."/>
            <person name="Alfaro M."/>
            <person name="Sun H."/>
            <person name="Tritt A."/>
            <person name="Yoshinaga Y."/>
            <person name="Zwiers L.-H."/>
            <person name="Turgeon B."/>
            <person name="Goodwin S."/>
            <person name="Spatafora J."/>
            <person name="Crous P."/>
            <person name="Grigoriev I."/>
        </authorList>
    </citation>
    <scope>NUCLEOTIDE SEQUENCE</scope>
    <source>
        <strain evidence="3">CBS 122367</strain>
    </source>
</reference>
<comment type="similarity">
    <text evidence="1">Belongs to the cycloisomerase 2 family.</text>
</comment>
<dbReference type="PANTHER" id="PTHR30344">
    <property type="entry name" value="6-PHOSPHOGLUCONOLACTONASE-RELATED"/>
    <property type="match status" value="1"/>
</dbReference>
<keyword evidence="3" id="KW-0413">Isomerase</keyword>
<sequence length="388" mass="41206">MHVISRIAVAVLAVTPAVQGVKLLASHFAGGVYTLDFTGSKITQQAKADGCGRVPGWIEYYSEDKTLYCFDESWYGSGNIVSYNVSADGSLKQFAQAPTTGNDVHGLLYGGSDGKGFVATAQYSPSTITTYKLPLSKSTKPLQLEKFTLAKKGPNSRQDVAHPHETLLDPTGKFILVPDLGADLIRVFSIDTTSGRLTACGQGQANPGDGPRHGKFFFTPASSTTPSVLYTLNELGNSVSAWSVTYSSSCISLKLTQTLSTYKAGTKGGPTTKAAELQVRDNFLYATNRADQTFGTQQDSIAIYTIDPATGKIAWMEATNARAYYPRTFQINKAGDLVAVGGQTSSSVVILKRDTATGKLGDPVASIVIQPVGKAGEEDGLSAVVWVE</sequence>
<dbReference type="Gene3D" id="2.130.10.10">
    <property type="entry name" value="YVTN repeat-like/Quinoprotein amine dehydrogenase"/>
    <property type="match status" value="1"/>
</dbReference>
<keyword evidence="4" id="KW-1185">Reference proteome</keyword>
<gene>
    <name evidence="3" type="ORF">K458DRAFT_440353</name>
</gene>
<organism evidence="3 4">
    <name type="scientific">Lentithecium fluviatile CBS 122367</name>
    <dbReference type="NCBI Taxonomy" id="1168545"/>
    <lineage>
        <taxon>Eukaryota</taxon>
        <taxon>Fungi</taxon>
        <taxon>Dikarya</taxon>
        <taxon>Ascomycota</taxon>
        <taxon>Pezizomycotina</taxon>
        <taxon>Dothideomycetes</taxon>
        <taxon>Pleosporomycetidae</taxon>
        <taxon>Pleosporales</taxon>
        <taxon>Massarineae</taxon>
        <taxon>Lentitheciaceae</taxon>
        <taxon>Lentithecium</taxon>
    </lineage>
</organism>
<dbReference type="SUPFAM" id="SSF51004">
    <property type="entry name" value="C-terminal (heme d1) domain of cytochrome cd1-nitrite reductase"/>
    <property type="match status" value="1"/>
</dbReference>
<keyword evidence="2" id="KW-0732">Signal</keyword>
<dbReference type="PANTHER" id="PTHR30344:SF1">
    <property type="entry name" value="6-PHOSPHOGLUCONOLACTONASE"/>
    <property type="match status" value="1"/>
</dbReference>
<feature type="chain" id="PRO_5026032391" evidence="2">
    <location>
        <begin position="21"/>
        <end position="388"/>
    </location>
</feature>
<dbReference type="EMBL" id="MU005573">
    <property type="protein sequence ID" value="KAF2688851.1"/>
    <property type="molecule type" value="Genomic_DNA"/>
</dbReference>
<dbReference type="InterPro" id="IPR015943">
    <property type="entry name" value="WD40/YVTN_repeat-like_dom_sf"/>
</dbReference>
<dbReference type="Pfam" id="PF10282">
    <property type="entry name" value="Lactonase"/>
    <property type="match status" value="1"/>
</dbReference>
<evidence type="ECO:0000313" key="4">
    <source>
        <dbReference type="Proteomes" id="UP000799291"/>
    </source>
</evidence>
<dbReference type="InterPro" id="IPR011048">
    <property type="entry name" value="Haem_d1_sf"/>
</dbReference>
<dbReference type="Proteomes" id="UP000799291">
    <property type="component" value="Unassembled WGS sequence"/>
</dbReference>
<proteinExistence type="inferred from homology"/>
<feature type="signal peptide" evidence="2">
    <location>
        <begin position="1"/>
        <end position="20"/>
    </location>
</feature>
<evidence type="ECO:0000256" key="1">
    <source>
        <dbReference type="ARBA" id="ARBA00005564"/>
    </source>
</evidence>
<evidence type="ECO:0000313" key="3">
    <source>
        <dbReference type="EMBL" id="KAF2688851.1"/>
    </source>
</evidence>
<name>A0A6G1JF35_9PLEO</name>
<protein>
    <submittedName>
        <fullName evidence="3">Putative isomerase YbhE</fullName>
    </submittedName>
</protein>
<dbReference type="GO" id="GO:0016853">
    <property type="term" value="F:isomerase activity"/>
    <property type="evidence" value="ECO:0007669"/>
    <property type="project" value="UniProtKB-KW"/>
</dbReference>
<evidence type="ECO:0000256" key="2">
    <source>
        <dbReference type="SAM" id="SignalP"/>
    </source>
</evidence>
<dbReference type="InterPro" id="IPR050282">
    <property type="entry name" value="Cycloisomerase_2"/>
</dbReference>
<accession>A0A6G1JF35</accession>